<keyword evidence="6" id="KW-0547">Nucleotide-binding</keyword>
<dbReference type="CDD" id="cd03249">
    <property type="entry name" value="ABC_MTABC3_MDL1_MDL2"/>
    <property type="match status" value="2"/>
</dbReference>
<dbReference type="InterPro" id="IPR036640">
    <property type="entry name" value="ABC1_TM_sf"/>
</dbReference>
<name>U4LBT6_PYROM</name>
<dbReference type="FunFam" id="3.40.50.300:FF:000913">
    <property type="entry name" value="ABC multidrug transporter SitT"/>
    <property type="match status" value="1"/>
</dbReference>
<sequence>MATFPEGHADQLPHLEPTLTHTSRNPRISVDINNPRISFDHTHGHPRLSHDAHLSMDARSIRPTTALSHVSALTTVIDPVQGPLPSKSLLQRLGGLNPFRTSYFSLYRPLTTWSEKATLVAAILLALAAGAPLPIIGVIFGKIINSFPPEEDELKIRLGQLMGTAVGYFVVTWGWATAWGVVGEKVSRGLREMLLKKSMGMDMAWFEVDCPDISNRLTSDTQTVQLGTSEKCGLFLQSVAYFIAAFTTGFILNARLTGILFVGVVPAMFCIITFGSKIVSKFAVRATDLNSKATSVADGAINAVPVVQAFDATDRLAEEQMGFMNKAVKEGIRKAIAGAGMLACVYFVAYAANALAFWQGSQQIAQGLFNQGEGAGTVYTVVFLILDASFVVGSFGPFLQTFALAAAAGQNILDLLDKPDPIISVYSDAGQKMPTPAENNEIKFNNVNFVYPARPDAPVINLFNLTIPAGKVTAIVGSSGSGKSTTASLLMRFYDPISGSITIGGHDLKSLNIREYRRHIALVDQEPILFTGTLLDNIRHGLLHHLDGMTEEEITIRCHDAARKANAYDFIMALPDGFETKVGGGSSTQLSGGQKQRVTIARALAGEPELLILDEPTAALDMTSEGVVMDALEKAQQVQGRTTVVIAHRLSTVRQADKIVVMGAGKVIEEGNHDSLMAKQGAYFDLVKAQEMKPAAVPEIKSAGEKIEKILEEIAAEKKMDSESVFEDEEDEETAVKKQKYSSLTLIRRCVGLSAPDIHLILLGLCASLLTGGLILGESVIFGNLVSILNTQKDAAQLTHDANFYSLLFFILASVALVAYAVSGSCFGIVSERLIRRIKDISFRTILRQDAQWFHEPGHGATALLAMLNMDAGHISGLSGVILGTICSVCTSMIGGIVLAHVVAWKIAIVLLAAVPVVLVSGFLRLRILAKMEQRHETAYLDAASLATEAVKAIRTVSALGREKDIARLYTAAIDKPYRESRKFIVTGNFWLAFALSITYFVYALAYYWGAKQVREGNNTPLQFFIVLPALLFSAQASGQMFSLAPEITRAKTAARSIFHLHDQVPKIDVSSTPKAVAVSEKSPAPSTPITGGATIELRNLNFSYPTRRAPVLSNLNLSIRAGEYIAFVGPSGAGKSSIISLLERFYDPVSGSILLDGADIRSLPVRSHRSRLALVPQEPCLFPGSIAFNISLGRDGATREDVERVCKTVGLDTFISSLPEGYDTDVGSNGNLLSGGQKQRIALARALVRDPQVLLLDEATSSLDSHSEQVVQEGIAQAARGRTTVVVAHRLSTVTGCDRIVVFDKGMVVEMGTHAELMERRGRYWEMAKGQMLV</sequence>
<organism evidence="16 17">
    <name type="scientific">Pyronema omphalodes (strain CBS 100304)</name>
    <name type="common">Pyronema confluens</name>
    <dbReference type="NCBI Taxonomy" id="1076935"/>
    <lineage>
        <taxon>Eukaryota</taxon>
        <taxon>Fungi</taxon>
        <taxon>Dikarya</taxon>
        <taxon>Ascomycota</taxon>
        <taxon>Pezizomycotina</taxon>
        <taxon>Pezizomycetes</taxon>
        <taxon>Pezizales</taxon>
        <taxon>Pyronemataceae</taxon>
        <taxon>Pyronema</taxon>
    </lineage>
</organism>
<dbReference type="OrthoDB" id="6500128at2759"/>
<dbReference type="GO" id="GO:0015421">
    <property type="term" value="F:ABC-type oligopeptide transporter activity"/>
    <property type="evidence" value="ECO:0007669"/>
    <property type="project" value="TreeGrafter"/>
</dbReference>
<feature type="transmembrane region" description="Helical" evidence="13">
    <location>
        <begin position="335"/>
        <end position="358"/>
    </location>
</feature>
<dbReference type="GO" id="GO:0016887">
    <property type="term" value="F:ATP hydrolysis activity"/>
    <property type="evidence" value="ECO:0007669"/>
    <property type="project" value="InterPro"/>
</dbReference>
<feature type="transmembrane region" description="Helical" evidence="13">
    <location>
        <begin position="117"/>
        <end position="141"/>
    </location>
</feature>
<dbReference type="InterPro" id="IPR003593">
    <property type="entry name" value="AAA+_ATPase"/>
</dbReference>
<keyword evidence="9 13" id="KW-1133">Transmembrane helix</keyword>
<dbReference type="GO" id="GO:0005524">
    <property type="term" value="F:ATP binding"/>
    <property type="evidence" value="ECO:0007669"/>
    <property type="project" value="UniProtKB-KW"/>
</dbReference>
<dbReference type="EMBL" id="HF936373">
    <property type="protein sequence ID" value="CCX16265.1"/>
    <property type="molecule type" value="Genomic_DNA"/>
</dbReference>
<keyword evidence="11" id="KW-0325">Glycoprotein</keyword>
<dbReference type="InterPro" id="IPR011527">
    <property type="entry name" value="ABC1_TM_dom"/>
</dbReference>
<feature type="transmembrane region" description="Helical" evidence="13">
    <location>
        <begin position="989"/>
        <end position="1010"/>
    </location>
</feature>
<dbReference type="InterPro" id="IPR039421">
    <property type="entry name" value="Type_1_exporter"/>
</dbReference>
<keyword evidence="5" id="KW-0677">Repeat</keyword>
<evidence type="ECO:0000256" key="7">
    <source>
        <dbReference type="ARBA" id="ARBA00022840"/>
    </source>
</evidence>
<keyword evidence="3" id="KW-0813">Transport</keyword>
<evidence type="ECO:0000259" key="15">
    <source>
        <dbReference type="PROSITE" id="PS50929"/>
    </source>
</evidence>
<dbReference type="GO" id="GO:0090374">
    <property type="term" value="P:oligopeptide export from mitochondrion"/>
    <property type="evidence" value="ECO:0007669"/>
    <property type="project" value="TreeGrafter"/>
</dbReference>
<evidence type="ECO:0000256" key="4">
    <source>
        <dbReference type="ARBA" id="ARBA00022692"/>
    </source>
</evidence>
<gene>
    <name evidence="16" type="ORF">PCON_02861</name>
</gene>
<evidence type="ECO:0000256" key="2">
    <source>
        <dbReference type="ARBA" id="ARBA00007577"/>
    </source>
</evidence>
<feature type="transmembrane region" description="Helical" evidence="13">
    <location>
        <begin position="802"/>
        <end position="830"/>
    </location>
</feature>
<dbReference type="Pfam" id="PF00664">
    <property type="entry name" value="ABC_membrane"/>
    <property type="match status" value="2"/>
</dbReference>
<dbReference type="FunFam" id="3.40.50.300:FF:000479">
    <property type="entry name" value="Multidrug resistance protein 1A"/>
    <property type="match status" value="1"/>
</dbReference>
<evidence type="ECO:0000313" key="17">
    <source>
        <dbReference type="Proteomes" id="UP000018144"/>
    </source>
</evidence>
<feature type="domain" description="ABC transmembrane type-1" evidence="15">
    <location>
        <begin position="120"/>
        <end position="404"/>
    </location>
</feature>
<dbReference type="CDD" id="cd18577">
    <property type="entry name" value="ABC_6TM_Pgp_ABCB1_D1_like"/>
    <property type="match status" value="1"/>
</dbReference>
<evidence type="ECO:0000256" key="9">
    <source>
        <dbReference type="ARBA" id="ARBA00022989"/>
    </source>
</evidence>
<evidence type="ECO:0000256" key="5">
    <source>
        <dbReference type="ARBA" id="ARBA00022737"/>
    </source>
</evidence>
<comment type="subcellular location">
    <subcellularLocation>
        <location evidence="1">Membrane</location>
        <topology evidence="1">Multi-pass membrane protein</topology>
    </subcellularLocation>
</comment>
<feature type="transmembrane region" description="Helical" evidence="13">
    <location>
        <begin position="258"/>
        <end position="275"/>
    </location>
</feature>
<accession>U4LBT6</accession>
<feature type="compositionally biased region" description="Polar residues" evidence="12">
    <location>
        <begin position="19"/>
        <end position="33"/>
    </location>
</feature>
<dbReference type="OMA" id="YFVAYAT"/>
<dbReference type="CDD" id="cd18578">
    <property type="entry name" value="ABC_6TM_Pgp_ABCB1_D2_like"/>
    <property type="match status" value="1"/>
</dbReference>
<dbReference type="FunFam" id="1.20.1560.10:FF:000057">
    <property type="entry name" value="ABC multidrug transporter SitT"/>
    <property type="match status" value="1"/>
</dbReference>
<feature type="transmembrane region" description="Helical" evidence="13">
    <location>
        <begin position="378"/>
        <end position="399"/>
    </location>
</feature>
<evidence type="ECO:0000256" key="1">
    <source>
        <dbReference type="ARBA" id="ARBA00004141"/>
    </source>
</evidence>
<evidence type="ECO:0000256" key="3">
    <source>
        <dbReference type="ARBA" id="ARBA00022448"/>
    </source>
</evidence>
<dbReference type="InterPro" id="IPR017871">
    <property type="entry name" value="ABC_transporter-like_CS"/>
</dbReference>
<feature type="transmembrane region" description="Helical" evidence="13">
    <location>
        <begin position="758"/>
        <end position="782"/>
    </location>
</feature>
<keyword evidence="17" id="KW-1185">Reference proteome</keyword>
<dbReference type="Gene3D" id="1.20.1560.10">
    <property type="entry name" value="ABC transporter type 1, transmembrane domain"/>
    <property type="match status" value="1"/>
</dbReference>
<dbReference type="PANTHER" id="PTHR43394:SF18">
    <property type="entry name" value="ABC TRANSPORTER B FAMILY MEMBER 11-LIKE"/>
    <property type="match status" value="1"/>
</dbReference>
<dbReference type="PANTHER" id="PTHR43394">
    <property type="entry name" value="ATP-DEPENDENT PERMEASE MDL1, MITOCHONDRIAL"/>
    <property type="match status" value="1"/>
</dbReference>
<dbReference type="SMART" id="SM00382">
    <property type="entry name" value="AAA"/>
    <property type="match status" value="2"/>
</dbReference>
<feature type="transmembrane region" description="Helical" evidence="13">
    <location>
        <begin position="1022"/>
        <end position="1042"/>
    </location>
</feature>
<dbReference type="SUPFAM" id="SSF90123">
    <property type="entry name" value="ABC transporter transmembrane region"/>
    <property type="match status" value="2"/>
</dbReference>
<dbReference type="Gene3D" id="3.40.50.300">
    <property type="entry name" value="P-loop containing nucleotide triphosphate hydrolases"/>
    <property type="match status" value="2"/>
</dbReference>
<dbReference type="PROSITE" id="PS50893">
    <property type="entry name" value="ABC_TRANSPORTER_2"/>
    <property type="match status" value="2"/>
</dbReference>
<dbReference type="InterPro" id="IPR003439">
    <property type="entry name" value="ABC_transporter-like_ATP-bd"/>
</dbReference>
<evidence type="ECO:0000256" key="12">
    <source>
        <dbReference type="SAM" id="MobiDB-lite"/>
    </source>
</evidence>
<protein>
    <submittedName>
        <fullName evidence="16">Similar to ABC transporter B family member 5 acc. no. Q9SYI3</fullName>
    </submittedName>
</protein>
<proteinExistence type="inferred from homology"/>
<evidence type="ECO:0000256" key="10">
    <source>
        <dbReference type="ARBA" id="ARBA00023136"/>
    </source>
</evidence>
<keyword evidence="8" id="KW-1278">Translocase</keyword>
<evidence type="ECO:0000256" key="8">
    <source>
        <dbReference type="ARBA" id="ARBA00022967"/>
    </source>
</evidence>
<comment type="similarity">
    <text evidence="2">Belongs to the ABC transporter superfamily. ABCB family. Multidrug resistance exporter (TC 3.A.1.201) subfamily.</text>
</comment>
<dbReference type="PROSITE" id="PS00211">
    <property type="entry name" value="ABC_TRANSPORTER_1"/>
    <property type="match status" value="2"/>
</dbReference>
<dbReference type="GO" id="GO:0005743">
    <property type="term" value="C:mitochondrial inner membrane"/>
    <property type="evidence" value="ECO:0007669"/>
    <property type="project" value="TreeGrafter"/>
</dbReference>
<feature type="region of interest" description="Disordered" evidence="12">
    <location>
        <begin position="1"/>
        <end position="33"/>
    </location>
</feature>
<feature type="domain" description="ABC transporter" evidence="14">
    <location>
        <begin position="1096"/>
        <end position="1331"/>
    </location>
</feature>
<feature type="domain" description="ABC transmembrane type-1" evidence="15">
    <location>
        <begin position="762"/>
        <end position="1050"/>
    </location>
</feature>
<feature type="transmembrane region" description="Helical" evidence="13">
    <location>
        <begin position="161"/>
        <end position="182"/>
    </location>
</feature>
<dbReference type="Pfam" id="PF00005">
    <property type="entry name" value="ABC_tran"/>
    <property type="match status" value="2"/>
</dbReference>
<dbReference type="Proteomes" id="UP000018144">
    <property type="component" value="Unassembled WGS sequence"/>
</dbReference>
<evidence type="ECO:0000256" key="13">
    <source>
        <dbReference type="SAM" id="Phobius"/>
    </source>
</evidence>
<evidence type="ECO:0000259" key="14">
    <source>
        <dbReference type="PROSITE" id="PS50893"/>
    </source>
</evidence>
<feature type="transmembrane region" description="Helical" evidence="13">
    <location>
        <begin position="234"/>
        <end position="252"/>
    </location>
</feature>
<evidence type="ECO:0000313" key="16">
    <source>
        <dbReference type="EMBL" id="CCX16265.1"/>
    </source>
</evidence>
<reference evidence="16 17" key="1">
    <citation type="journal article" date="2013" name="PLoS Genet.">
        <title>The genome and development-dependent transcriptomes of Pyronema confluens: a window into fungal evolution.</title>
        <authorList>
            <person name="Traeger S."/>
            <person name="Altegoer F."/>
            <person name="Freitag M."/>
            <person name="Gabaldon T."/>
            <person name="Kempken F."/>
            <person name="Kumar A."/>
            <person name="Marcet-Houben M."/>
            <person name="Poggeler S."/>
            <person name="Stajich J.E."/>
            <person name="Nowrousian M."/>
        </authorList>
    </citation>
    <scope>NUCLEOTIDE SEQUENCE [LARGE SCALE GENOMIC DNA]</scope>
    <source>
        <strain evidence="17">CBS 100304</strain>
        <tissue evidence="16">Vegetative mycelium</tissue>
    </source>
</reference>
<dbReference type="InterPro" id="IPR027417">
    <property type="entry name" value="P-loop_NTPase"/>
</dbReference>
<evidence type="ECO:0000256" key="11">
    <source>
        <dbReference type="ARBA" id="ARBA00023180"/>
    </source>
</evidence>
<dbReference type="PROSITE" id="PS50929">
    <property type="entry name" value="ABC_TM1F"/>
    <property type="match status" value="2"/>
</dbReference>
<feature type="transmembrane region" description="Helical" evidence="13">
    <location>
        <begin position="905"/>
        <end position="926"/>
    </location>
</feature>
<dbReference type="STRING" id="1076935.U4LBT6"/>
<keyword evidence="4 13" id="KW-0812">Transmembrane</keyword>
<feature type="transmembrane region" description="Helical" evidence="13">
    <location>
        <begin position="877"/>
        <end position="899"/>
    </location>
</feature>
<feature type="domain" description="ABC transporter" evidence="14">
    <location>
        <begin position="442"/>
        <end position="689"/>
    </location>
</feature>
<dbReference type="eggNOG" id="KOG0055">
    <property type="taxonomic scope" value="Eukaryota"/>
</dbReference>
<keyword evidence="7" id="KW-0067">ATP-binding</keyword>
<dbReference type="SUPFAM" id="SSF52540">
    <property type="entry name" value="P-loop containing nucleoside triphosphate hydrolases"/>
    <property type="match status" value="2"/>
</dbReference>
<keyword evidence="10 13" id="KW-0472">Membrane</keyword>
<evidence type="ECO:0000256" key="6">
    <source>
        <dbReference type="ARBA" id="ARBA00022741"/>
    </source>
</evidence>